<dbReference type="AlphaFoldDB" id="A0A4Z2EHG2"/>
<keyword evidence="2" id="KW-1185">Reference proteome</keyword>
<evidence type="ECO:0000313" key="2">
    <source>
        <dbReference type="Proteomes" id="UP000314294"/>
    </source>
</evidence>
<evidence type="ECO:0000313" key="1">
    <source>
        <dbReference type="EMBL" id="TNN27904.1"/>
    </source>
</evidence>
<dbReference type="EMBL" id="SRLO01007569">
    <property type="protein sequence ID" value="TNN27904.1"/>
    <property type="molecule type" value="Genomic_DNA"/>
</dbReference>
<protein>
    <submittedName>
        <fullName evidence="1">Uncharacterized protein</fullName>
    </submittedName>
</protein>
<sequence>MPSVSSGRMLIILKPFHMYIISCNETASAVGRPLAVKYGAHCEAPHQLPVAHVMELLPGLLGLAAILKECYRLAAHIV</sequence>
<reference evidence="1 2" key="1">
    <citation type="submission" date="2019-03" db="EMBL/GenBank/DDBJ databases">
        <title>First draft genome of Liparis tanakae, snailfish: a comprehensive survey of snailfish specific genes.</title>
        <authorList>
            <person name="Kim W."/>
            <person name="Song I."/>
            <person name="Jeong J.-H."/>
            <person name="Kim D."/>
            <person name="Kim S."/>
            <person name="Ryu S."/>
            <person name="Song J.Y."/>
            <person name="Lee S.K."/>
        </authorList>
    </citation>
    <scope>NUCLEOTIDE SEQUENCE [LARGE SCALE GENOMIC DNA]</scope>
    <source>
        <tissue evidence="1">Muscle</tissue>
    </source>
</reference>
<proteinExistence type="predicted"/>
<gene>
    <name evidence="1" type="ORF">EYF80_061948</name>
</gene>
<comment type="caution">
    <text evidence="1">The sequence shown here is derived from an EMBL/GenBank/DDBJ whole genome shotgun (WGS) entry which is preliminary data.</text>
</comment>
<organism evidence="1 2">
    <name type="scientific">Liparis tanakae</name>
    <name type="common">Tanaka's snailfish</name>
    <dbReference type="NCBI Taxonomy" id="230148"/>
    <lineage>
        <taxon>Eukaryota</taxon>
        <taxon>Metazoa</taxon>
        <taxon>Chordata</taxon>
        <taxon>Craniata</taxon>
        <taxon>Vertebrata</taxon>
        <taxon>Euteleostomi</taxon>
        <taxon>Actinopterygii</taxon>
        <taxon>Neopterygii</taxon>
        <taxon>Teleostei</taxon>
        <taxon>Neoteleostei</taxon>
        <taxon>Acanthomorphata</taxon>
        <taxon>Eupercaria</taxon>
        <taxon>Perciformes</taxon>
        <taxon>Cottioidei</taxon>
        <taxon>Cottales</taxon>
        <taxon>Liparidae</taxon>
        <taxon>Liparis</taxon>
    </lineage>
</organism>
<accession>A0A4Z2EHG2</accession>
<name>A0A4Z2EHG2_9TELE</name>
<dbReference type="Proteomes" id="UP000314294">
    <property type="component" value="Unassembled WGS sequence"/>
</dbReference>